<dbReference type="SUPFAM" id="SSF53901">
    <property type="entry name" value="Thiolase-like"/>
    <property type="match status" value="1"/>
</dbReference>
<comment type="function">
    <text evidence="3">Involved in production of the polyketide antibiotic thailandamide.</text>
</comment>
<dbReference type="GO" id="GO:0004315">
    <property type="term" value="F:3-oxoacyl-[acyl-carrier-protein] synthase activity"/>
    <property type="evidence" value="ECO:0007669"/>
    <property type="project" value="InterPro"/>
</dbReference>
<dbReference type="InterPro" id="IPR014030">
    <property type="entry name" value="Ketoacyl_synth_N"/>
</dbReference>
<dbReference type="EMBL" id="JH109153">
    <property type="protein sequence ID" value="EGW20561.1"/>
    <property type="molecule type" value="Genomic_DNA"/>
</dbReference>
<accession>G3J039</accession>
<proteinExistence type="predicted"/>
<protein>
    <submittedName>
        <fullName evidence="6">6-deoxyerythronolide-B synthase</fullName>
        <ecNumber evidence="6">2.3.1.94</ecNumber>
    </submittedName>
</protein>
<sequence>MTTNSETGPAQRNLIKSALLKIDELQARLKACNAEKNEAIAIVGMGCRFPGGVDSPEAFWQLLNDGRDAITEVPPERWDIDAYYDADPDAPGKMNTRFGGFIERVDQFDARFFAISPREAVSMDPQQRLLLEVAWEALEYANIPPDSVYGSATGVFVGIIGQDYAQRLFAPGYLDKIDAYVGTGASQGVAAGRLSYALGLTGPSFSVDTACSSSLVTLHLACESLRRKECDLALSGGVNLILEPGLNVNFSKARMMAPDGRCKSFDSAADGYVRGEGCGMLVLKRLSDALAAGDQVLAVVRGSAVNQDGPSGGLTVPSGPSQEQVVRQALVNAGITPDAVSYVEAHGTGTALGDPIELGALDAVFSASHSAANPLYLGSVKTNVGHLEAAAGVAGIIKLVLALRHDSLPRHLHCDNPTARFAWADKPLRVLHEPQAWPRGERPRIAGISSFGFSGTN</sequence>
<dbReference type="InterPro" id="IPR016039">
    <property type="entry name" value="Thiolase-like"/>
</dbReference>
<keyword evidence="2 6" id="KW-0808">Transferase</keyword>
<feature type="coiled-coil region" evidence="4">
    <location>
        <begin position="15"/>
        <end position="42"/>
    </location>
</feature>
<evidence type="ECO:0000256" key="4">
    <source>
        <dbReference type="SAM" id="Coils"/>
    </source>
</evidence>
<dbReference type="SMART" id="SM00825">
    <property type="entry name" value="PKS_KS"/>
    <property type="match status" value="1"/>
</dbReference>
<dbReference type="PROSITE" id="PS00606">
    <property type="entry name" value="KS3_1"/>
    <property type="match status" value="1"/>
</dbReference>
<keyword evidence="7" id="KW-1185">Reference proteome</keyword>
<dbReference type="InterPro" id="IPR020841">
    <property type="entry name" value="PKS_Beta-ketoAc_synthase_dom"/>
</dbReference>
<dbReference type="InterPro" id="IPR018201">
    <property type="entry name" value="Ketoacyl_synth_AS"/>
</dbReference>
<dbReference type="AlphaFoldDB" id="G3J039"/>
<dbReference type="RefSeq" id="WP_006892898.1">
    <property type="nucleotide sequence ID" value="NZ_JH109153.1"/>
</dbReference>
<dbReference type="PANTHER" id="PTHR43775:SF51">
    <property type="entry name" value="INACTIVE PHENOLPHTHIOCEROL SYNTHESIS POLYKETIDE SYNTHASE TYPE I PKS1-RELATED"/>
    <property type="match status" value="1"/>
</dbReference>
<gene>
    <name evidence="6" type="ORF">Mettu_3707</name>
</gene>
<feature type="domain" description="Ketosynthase family 3 (KS3)" evidence="5">
    <location>
        <begin position="37"/>
        <end position="457"/>
    </location>
</feature>
<organism evidence="6 7">
    <name type="scientific">Methylobacter tundripaludum (strain ATCC BAA-1195 / DSM 17260 / SV96)</name>
    <dbReference type="NCBI Taxonomy" id="697282"/>
    <lineage>
        <taxon>Bacteria</taxon>
        <taxon>Pseudomonadati</taxon>
        <taxon>Pseudomonadota</taxon>
        <taxon>Gammaproteobacteria</taxon>
        <taxon>Methylococcales</taxon>
        <taxon>Methylococcaceae</taxon>
        <taxon>Methylobacter</taxon>
    </lineage>
</organism>
<dbReference type="GO" id="GO:0004312">
    <property type="term" value="F:fatty acid synthase activity"/>
    <property type="evidence" value="ECO:0007669"/>
    <property type="project" value="TreeGrafter"/>
</dbReference>
<dbReference type="Pfam" id="PF00109">
    <property type="entry name" value="ketoacyl-synt"/>
    <property type="match status" value="1"/>
</dbReference>
<dbReference type="EC" id="2.3.1.94" evidence="6"/>
<dbReference type="PANTHER" id="PTHR43775">
    <property type="entry name" value="FATTY ACID SYNTHASE"/>
    <property type="match status" value="1"/>
</dbReference>
<dbReference type="STRING" id="697282.Mettu_3707"/>
<dbReference type="FunFam" id="3.40.47.10:FF:000019">
    <property type="entry name" value="Polyketide synthase type I"/>
    <property type="match status" value="1"/>
</dbReference>
<evidence type="ECO:0000256" key="1">
    <source>
        <dbReference type="ARBA" id="ARBA00005194"/>
    </source>
</evidence>
<evidence type="ECO:0000313" key="6">
    <source>
        <dbReference type="EMBL" id="EGW20561.1"/>
    </source>
</evidence>
<dbReference type="GO" id="GO:0006633">
    <property type="term" value="P:fatty acid biosynthetic process"/>
    <property type="evidence" value="ECO:0007669"/>
    <property type="project" value="UniProtKB-UniPathway"/>
</dbReference>
<dbReference type="InterPro" id="IPR050091">
    <property type="entry name" value="PKS_NRPS_Biosynth_Enz"/>
</dbReference>
<feature type="non-terminal residue" evidence="6">
    <location>
        <position position="457"/>
    </location>
</feature>
<dbReference type="HOGENOM" id="CLU_000022_16_2_6"/>
<dbReference type="Pfam" id="PF02801">
    <property type="entry name" value="Ketoacyl-synt_C"/>
    <property type="match status" value="1"/>
</dbReference>
<dbReference type="CDD" id="cd00833">
    <property type="entry name" value="PKS"/>
    <property type="match status" value="1"/>
</dbReference>
<dbReference type="Gene3D" id="3.40.47.10">
    <property type="match status" value="1"/>
</dbReference>
<keyword evidence="6" id="KW-0012">Acyltransferase</keyword>
<evidence type="ECO:0000313" key="7">
    <source>
        <dbReference type="Proteomes" id="UP000004664"/>
    </source>
</evidence>
<name>G3J039_METTV</name>
<evidence type="ECO:0000256" key="3">
    <source>
        <dbReference type="ARBA" id="ARBA00054155"/>
    </source>
</evidence>
<dbReference type="UniPathway" id="UPA00094"/>
<dbReference type="PROSITE" id="PS52004">
    <property type="entry name" value="KS3_2"/>
    <property type="match status" value="1"/>
</dbReference>
<evidence type="ECO:0000256" key="2">
    <source>
        <dbReference type="ARBA" id="ARBA00022679"/>
    </source>
</evidence>
<dbReference type="OrthoDB" id="9778690at2"/>
<comment type="pathway">
    <text evidence="1">Lipid metabolism; fatty acid biosynthesis.</text>
</comment>
<dbReference type="Proteomes" id="UP000004664">
    <property type="component" value="Unassembled WGS sequence"/>
</dbReference>
<dbReference type="InterPro" id="IPR014031">
    <property type="entry name" value="Ketoacyl_synth_C"/>
</dbReference>
<dbReference type="GO" id="GO:0047879">
    <property type="term" value="F:erythronolide synthase activity"/>
    <property type="evidence" value="ECO:0007669"/>
    <property type="project" value="UniProtKB-EC"/>
</dbReference>
<evidence type="ECO:0000259" key="5">
    <source>
        <dbReference type="PROSITE" id="PS52004"/>
    </source>
</evidence>
<keyword evidence="4" id="KW-0175">Coiled coil</keyword>
<reference evidence="6 7" key="1">
    <citation type="submission" date="2011-06" db="EMBL/GenBank/DDBJ databases">
        <title>Genomic sequence of Methylobacter tundripaludum SV96.</title>
        <authorList>
            <consortium name="US DOE Joint Genome Institute"/>
            <person name="Lucas S."/>
            <person name="Han J."/>
            <person name="Lapidus A."/>
            <person name="Cheng J.-F."/>
            <person name="Goodwin L."/>
            <person name="Pitluck S."/>
            <person name="Held B."/>
            <person name="Detter J.C."/>
            <person name="Han C."/>
            <person name="Tapia R."/>
            <person name="Land M."/>
            <person name="Hauser L."/>
            <person name="Kyrpides N."/>
            <person name="Ivanova N."/>
            <person name="Ovchinnikova G."/>
            <person name="Pagani I."/>
            <person name="Klotz M.G."/>
            <person name="Dispirito A.A."/>
            <person name="Murrell J.C."/>
            <person name="Dunfield P."/>
            <person name="Kalyuzhnaya M.G."/>
            <person name="Svenning M."/>
            <person name="Trotsenko Y.A."/>
            <person name="Stein L.Y."/>
            <person name="Woyke T."/>
        </authorList>
    </citation>
    <scope>NUCLEOTIDE SEQUENCE [LARGE SCALE GENOMIC DNA]</scope>
    <source>
        <strain evidence="7">ATCC BAA-1195 / DSM 17260 / SV96</strain>
    </source>
</reference>